<sequence>MSTNQYLYRKTVTESITFVGKPQEATRRNLISEGFTYDTKSRQWYRSNNDTAVMEETVAATNAA</sequence>
<reference evidence="2" key="1">
    <citation type="submission" date="2019-08" db="EMBL/GenBank/DDBJ databases">
        <title>Limnoglobus roseus gen. nov., sp. nov., a novel freshwater planctomycete with a giant genome from the family Gemmataceae.</title>
        <authorList>
            <person name="Kulichevskaya I.S."/>
            <person name="Naumoff D.G."/>
            <person name="Miroshnikov K."/>
            <person name="Ivanova A."/>
            <person name="Philippov D.A."/>
            <person name="Hakobyan A."/>
            <person name="Rijpstra I.C."/>
            <person name="Sinninghe Damste J.S."/>
            <person name="Liesack W."/>
            <person name="Dedysh S.N."/>
        </authorList>
    </citation>
    <scope>NUCLEOTIDE SEQUENCE [LARGE SCALE GENOMIC DNA]</scope>
    <source>
        <strain evidence="2">PX52</strain>
    </source>
</reference>
<evidence type="ECO:0000313" key="2">
    <source>
        <dbReference type="Proteomes" id="UP000324974"/>
    </source>
</evidence>
<evidence type="ECO:0000313" key="1">
    <source>
        <dbReference type="EMBL" id="QEL19293.1"/>
    </source>
</evidence>
<gene>
    <name evidence="1" type="ORF">PX52LOC_06357</name>
</gene>
<dbReference type="Proteomes" id="UP000324974">
    <property type="component" value="Chromosome"/>
</dbReference>
<dbReference type="OrthoDB" id="9961961at2"/>
<proteinExistence type="predicted"/>
<dbReference type="AlphaFoldDB" id="A0A5C1AM97"/>
<dbReference type="EMBL" id="CP042425">
    <property type="protein sequence ID" value="QEL19293.1"/>
    <property type="molecule type" value="Genomic_DNA"/>
</dbReference>
<dbReference type="RefSeq" id="WP_149113702.1">
    <property type="nucleotide sequence ID" value="NZ_CP042425.1"/>
</dbReference>
<keyword evidence="2" id="KW-1185">Reference proteome</keyword>
<protein>
    <submittedName>
        <fullName evidence="1">Uncharacterized protein</fullName>
    </submittedName>
</protein>
<accession>A0A5C1AM97</accession>
<name>A0A5C1AM97_9BACT</name>
<organism evidence="1 2">
    <name type="scientific">Limnoglobus roseus</name>
    <dbReference type="NCBI Taxonomy" id="2598579"/>
    <lineage>
        <taxon>Bacteria</taxon>
        <taxon>Pseudomonadati</taxon>
        <taxon>Planctomycetota</taxon>
        <taxon>Planctomycetia</taxon>
        <taxon>Gemmatales</taxon>
        <taxon>Gemmataceae</taxon>
        <taxon>Limnoglobus</taxon>
    </lineage>
</organism>
<dbReference type="KEGG" id="lrs:PX52LOC_06357"/>